<dbReference type="SUPFAM" id="SSF53448">
    <property type="entry name" value="Nucleotide-diphospho-sugar transferases"/>
    <property type="match status" value="1"/>
</dbReference>
<accession>A0ABS1WMV0</accession>
<evidence type="ECO:0000313" key="2">
    <source>
        <dbReference type="EMBL" id="MBL7560459.1"/>
    </source>
</evidence>
<dbReference type="Proteomes" id="UP000605013">
    <property type="component" value="Unassembled WGS sequence"/>
</dbReference>
<dbReference type="InterPro" id="IPR029044">
    <property type="entry name" value="Nucleotide-diphossugar_trans"/>
</dbReference>
<dbReference type="InterPro" id="IPR001173">
    <property type="entry name" value="Glyco_trans_2-like"/>
</dbReference>
<feature type="domain" description="Glycosyltransferase 2-like" evidence="1">
    <location>
        <begin position="34"/>
        <end position="132"/>
    </location>
</feature>
<keyword evidence="3" id="KW-1185">Reference proteome</keyword>
<protein>
    <submittedName>
        <fullName evidence="2">Glycosyltransferase family 2 protein</fullName>
    </submittedName>
</protein>
<evidence type="ECO:0000259" key="1">
    <source>
        <dbReference type="Pfam" id="PF00535"/>
    </source>
</evidence>
<proteinExistence type="predicted"/>
<reference evidence="2 3" key="1">
    <citation type="submission" date="2020-12" db="EMBL/GenBank/DDBJ databases">
        <title>Olleya sediminilitoris sp. nov., isolated from a tidal flat.</title>
        <authorList>
            <person name="Park S."/>
            <person name="Yoon J.-H."/>
        </authorList>
    </citation>
    <scope>NUCLEOTIDE SEQUENCE [LARGE SCALE GENOMIC DNA]</scope>
    <source>
        <strain evidence="2 3">YSTF-M6</strain>
    </source>
</reference>
<dbReference type="RefSeq" id="WP_203000962.1">
    <property type="nucleotide sequence ID" value="NZ_JAEMEF010000010.1"/>
</dbReference>
<dbReference type="Pfam" id="PF00535">
    <property type="entry name" value="Glycos_transf_2"/>
    <property type="match status" value="1"/>
</dbReference>
<gene>
    <name evidence="2" type="ORF">JAO71_11660</name>
</gene>
<dbReference type="Gene3D" id="3.90.550.10">
    <property type="entry name" value="Spore Coat Polysaccharide Biosynthesis Protein SpsA, Chain A"/>
    <property type="match status" value="1"/>
</dbReference>
<dbReference type="EMBL" id="JAEMEF010000010">
    <property type="protein sequence ID" value="MBL7560459.1"/>
    <property type="molecule type" value="Genomic_DNA"/>
</dbReference>
<name>A0ABS1WMV0_9FLAO</name>
<organism evidence="2 3">
    <name type="scientific">Olleya sediminilitoris</name>
    <dbReference type="NCBI Taxonomy" id="2795739"/>
    <lineage>
        <taxon>Bacteria</taxon>
        <taxon>Pseudomonadati</taxon>
        <taxon>Bacteroidota</taxon>
        <taxon>Flavobacteriia</taxon>
        <taxon>Flavobacteriales</taxon>
        <taxon>Flavobacteriaceae</taxon>
    </lineage>
</organism>
<sequence length="273" mass="31295">MGNAEIKDVNLELLIATMNRSSLHFLVDLFPFSDYKKFNILIVNQTTEANLLHSDIENIKVVNSFEKGLSKSRNLAILEATGDICLFVDDDVKFKSNFDYLILEAHIQNMQAAIITFKMENFDGELFKAYPKVLKHDLNSIQSVNSVVISFKREKILASNLLFDVNFGLGSVFETADEYIFMRDALKLNLKPRFKPELILSHPVFSSGQLDATDKNIFGVSALFCKYYGVFSYFKLIHHLYLLFNQNKINTSQIFRKFKVGLSGIKKYKSLKK</sequence>
<comment type="caution">
    <text evidence="2">The sequence shown here is derived from an EMBL/GenBank/DDBJ whole genome shotgun (WGS) entry which is preliminary data.</text>
</comment>
<dbReference type="CDD" id="cd00761">
    <property type="entry name" value="Glyco_tranf_GTA_type"/>
    <property type="match status" value="1"/>
</dbReference>
<evidence type="ECO:0000313" key="3">
    <source>
        <dbReference type="Proteomes" id="UP000605013"/>
    </source>
</evidence>